<dbReference type="Proteomes" id="UP000386466">
    <property type="component" value="Unassembled WGS sequence"/>
</dbReference>
<evidence type="ECO:0000256" key="1">
    <source>
        <dbReference type="ARBA" id="ARBA00022679"/>
    </source>
</evidence>
<keyword evidence="8" id="KW-1185">Reference proteome</keyword>
<dbReference type="GO" id="GO:0004519">
    <property type="term" value="F:endonuclease activity"/>
    <property type="evidence" value="ECO:0007669"/>
    <property type="project" value="UniProtKB-KW"/>
</dbReference>
<dbReference type="AlphaFoldDB" id="A0A485ND84"/>
<reference evidence="7 8" key="1">
    <citation type="submission" date="2019-01" db="EMBL/GenBank/DDBJ databases">
        <authorList>
            <person name="Alioto T."/>
            <person name="Alioto T."/>
        </authorList>
    </citation>
    <scope>NUCLEOTIDE SEQUENCE [LARGE SCALE GENOMIC DNA]</scope>
</reference>
<keyword evidence="2" id="KW-0548">Nucleotidyltransferase</keyword>
<evidence type="ECO:0000256" key="4">
    <source>
        <dbReference type="ARBA" id="ARBA00022759"/>
    </source>
</evidence>
<dbReference type="EMBL" id="CAAGRJ010015709">
    <property type="protein sequence ID" value="VFV31571.1"/>
    <property type="molecule type" value="Genomic_DNA"/>
</dbReference>
<evidence type="ECO:0000256" key="5">
    <source>
        <dbReference type="ARBA" id="ARBA00022801"/>
    </source>
</evidence>
<evidence type="ECO:0000256" key="3">
    <source>
        <dbReference type="ARBA" id="ARBA00022722"/>
    </source>
</evidence>
<dbReference type="InterPro" id="IPR040643">
    <property type="entry name" value="MLVIN_C"/>
</dbReference>
<dbReference type="Pfam" id="PF18697">
    <property type="entry name" value="MLVIN_C"/>
    <property type="match status" value="1"/>
</dbReference>
<dbReference type="GO" id="GO:0016779">
    <property type="term" value="F:nucleotidyltransferase activity"/>
    <property type="evidence" value="ECO:0007669"/>
    <property type="project" value="UniProtKB-KW"/>
</dbReference>
<evidence type="ECO:0000313" key="7">
    <source>
        <dbReference type="EMBL" id="VFV31571.1"/>
    </source>
</evidence>
<keyword evidence="1" id="KW-0808">Transferase</keyword>
<dbReference type="GO" id="GO:0016787">
    <property type="term" value="F:hydrolase activity"/>
    <property type="evidence" value="ECO:0007669"/>
    <property type="project" value="UniProtKB-KW"/>
</dbReference>
<evidence type="ECO:0000256" key="2">
    <source>
        <dbReference type="ARBA" id="ARBA00022695"/>
    </source>
</evidence>
<sequence length="99" mass="11390">LQRAHENIWPCLRAIYKAGLTRHLISTGRETGSMSRGTTETYIVVLTTPTALKVDGIATWVHHTHIQPADPSLIRKYFVMRWAISWDQNNPLKLKLQRI</sequence>
<accession>A0A485ND84</accession>
<proteinExistence type="predicted"/>
<dbReference type="Gene3D" id="2.30.30.850">
    <property type="match status" value="1"/>
</dbReference>
<keyword evidence="3" id="KW-0540">Nuclease</keyword>
<feature type="domain" description="Murine leukemia virus integrase C-terminal" evidence="6">
    <location>
        <begin position="41"/>
        <end position="71"/>
    </location>
</feature>
<evidence type="ECO:0000313" key="8">
    <source>
        <dbReference type="Proteomes" id="UP000386466"/>
    </source>
</evidence>
<gene>
    <name evidence="7" type="ORF">LYPA_23C016177</name>
</gene>
<keyword evidence="5" id="KW-0378">Hydrolase</keyword>
<protein>
    <recommendedName>
        <fullName evidence="6">Murine leukemia virus integrase C-terminal domain-containing protein</fullName>
    </recommendedName>
</protein>
<feature type="non-terminal residue" evidence="7">
    <location>
        <position position="1"/>
    </location>
</feature>
<organism evidence="7 8">
    <name type="scientific">Lynx pardinus</name>
    <name type="common">Iberian lynx</name>
    <name type="synonym">Felis pardina</name>
    <dbReference type="NCBI Taxonomy" id="191816"/>
    <lineage>
        <taxon>Eukaryota</taxon>
        <taxon>Metazoa</taxon>
        <taxon>Chordata</taxon>
        <taxon>Craniata</taxon>
        <taxon>Vertebrata</taxon>
        <taxon>Euteleostomi</taxon>
        <taxon>Mammalia</taxon>
        <taxon>Eutheria</taxon>
        <taxon>Laurasiatheria</taxon>
        <taxon>Carnivora</taxon>
        <taxon>Feliformia</taxon>
        <taxon>Felidae</taxon>
        <taxon>Felinae</taxon>
        <taxon>Lynx</taxon>
    </lineage>
</organism>
<evidence type="ECO:0000259" key="6">
    <source>
        <dbReference type="Pfam" id="PF18697"/>
    </source>
</evidence>
<keyword evidence="4" id="KW-0255">Endonuclease</keyword>
<name>A0A485ND84_LYNPA</name>